<dbReference type="KEGG" id="spse:SULPSESMR1_03560"/>
<evidence type="ECO:0000313" key="1">
    <source>
        <dbReference type="EMBL" id="ASM75603.1"/>
    </source>
</evidence>
<dbReference type="Proteomes" id="UP000199754">
    <property type="component" value="Plasmid pSMR1-6"/>
</dbReference>
<keyword evidence="1" id="KW-0614">Plasmid</keyword>
<name>A0A221K9S7_9RHOB</name>
<gene>
    <name evidence="1" type="ORF">SULPSESMR1_03560</name>
</gene>
<protein>
    <submittedName>
        <fullName evidence="1">Uncharacterized protein</fullName>
    </submittedName>
</protein>
<organism evidence="1 2">
    <name type="scientific">Pseudosulfitobacter pseudonitzschiae</name>
    <dbReference type="NCBI Taxonomy" id="1402135"/>
    <lineage>
        <taxon>Bacteria</taxon>
        <taxon>Pseudomonadati</taxon>
        <taxon>Pseudomonadota</taxon>
        <taxon>Alphaproteobacteria</taxon>
        <taxon>Rhodobacterales</taxon>
        <taxon>Roseobacteraceae</taxon>
        <taxon>Pseudosulfitobacter</taxon>
    </lineage>
</organism>
<keyword evidence="2" id="KW-1185">Reference proteome</keyword>
<proteinExistence type="predicted"/>
<geneLocation type="plasmid" evidence="1 2">
    <name>pSMR1-6</name>
</geneLocation>
<dbReference type="OrthoDB" id="7445699at2"/>
<dbReference type="RefSeq" id="WP_089423557.1">
    <property type="nucleotide sequence ID" value="NZ_CP022421.1"/>
</dbReference>
<sequence>MKYWNTGDVVVDSILQKLEGFGTWRSDSDAESTHQLLSGVIHVQEMLPGLVARHFRFPNLFVGNAHFSGSQDYRRELIEGITSAIGKGLDAAAADPMLGGYGNPDFSDRPRSRGEEILDALTAFEKDRDQAALSRLKMAVSPTGLQSRVNTIEMLMKRKRSYGNQSPEVALLSELGRLEFEARGYHGQKA</sequence>
<reference evidence="1 2" key="1">
    <citation type="submission" date="2017-07" db="EMBL/GenBank/DDBJ databases">
        <title>Genome Sequence of Sulfitobacter pseudonitzschiae Strain SMR1 Isolated from a culture of the Diatom Skeletonema marinoi.</title>
        <authorList>
            <person name="Topel M."/>
            <person name="Pinder M.I.M."/>
            <person name="Johansson O.N."/>
            <person name="Kourtchenko O."/>
            <person name="Godhe A."/>
            <person name="Clarke A.K."/>
        </authorList>
    </citation>
    <scope>NUCLEOTIDE SEQUENCE [LARGE SCALE GENOMIC DNA]</scope>
    <source>
        <strain evidence="1 2">SMR1</strain>
        <plasmid evidence="1 2">pSMR1-6</plasmid>
    </source>
</reference>
<evidence type="ECO:0000313" key="2">
    <source>
        <dbReference type="Proteomes" id="UP000199754"/>
    </source>
</evidence>
<accession>A0A221K9S7</accession>
<dbReference type="EMBL" id="CP022421">
    <property type="protein sequence ID" value="ASM75603.1"/>
    <property type="molecule type" value="Genomic_DNA"/>
</dbReference>
<dbReference type="AlphaFoldDB" id="A0A221K9S7"/>